<dbReference type="AlphaFoldDB" id="M0JSL1"/>
<evidence type="ECO:0000313" key="1">
    <source>
        <dbReference type="EMBL" id="EMA10944.1"/>
    </source>
</evidence>
<proteinExistence type="predicted"/>
<dbReference type="PATRIC" id="fig|662477.6.peg.560"/>
<evidence type="ECO:0000313" key="2">
    <source>
        <dbReference type="Proteomes" id="UP000011534"/>
    </source>
</evidence>
<name>M0JSL1_HALVA</name>
<keyword evidence="2" id="KW-1185">Reference proteome</keyword>
<reference evidence="1 2" key="1">
    <citation type="journal article" date="2014" name="PLoS Genet.">
        <title>Phylogenetically driven sequencing of extremely halophilic archaea reveals strategies for static and dynamic osmo-response.</title>
        <authorList>
            <person name="Becker E.A."/>
            <person name="Seitzer P.M."/>
            <person name="Tritt A."/>
            <person name="Larsen D."/>
            <person name="Krusor M."/>
            <person name="Yao A.I."/>
            <person name="Wu D."/>
            <person name="Madern D."/>
            <person name="Eisen J.A."/>
            <person name="Darling A.E."/>
            <person name="Facciotti M.T."/>
        </authorList>
    </citation>
    <scope>NUCLEOTIDE SEQUENCE [LARGE SCALE GENOMIC DNA]</scope>
    <source>
        <strain evidence="1 2">ATCC 29715</strain>
    </source>
</reference>
<organism evidence="1 2">
    <name type="scientific">Haloarcula vallismortis ATCC 29715</name>
    <dbReference type="NCBI Taxonomy" id="662477"/>
    <lineage>
        <taxon>Archaea</taxon>
        <taxon>Methanobacteriati</taxon>
        <taxon>Methanobacteriota</taxon>
        <taxon>Stenosarchaea group</taxon>
        <taxon>Halobacteria</taxon>
        <taxon>Halobacteriales</taxon>
        <taxon>Haloarculaceae</taxon>
        <taxon>Haloarcula</taxon>
    </lineage>
</organism>
<sequence>MIDGSTCPACNGHVSTTNGTEYECDDCGETFDSADLFLP</sequence>
<protein>
    <submittedName>
        <fullName evidence="1">Uncharacterized protein</fullName>
    </submittedName>
</protein>
<dbReference type="EMBL" id="AOLQ01000007">
    <property type="protein sequence ID" value="EMA10944.1"/>
    <property type="molecule type" value="Genomic_DNA"/>
</dbReference>
<comment type="caution">
    <text evidence="1">The sequence shown here is derived from an EMBL/GenBank/DDBJ whole genome shotgun (WGS) entry which is preliminary data.</text>
</comment>
<accession>M0JSL1</accession>
<gene>
    <name evidence="1" type="ORF">C437_02892</name>
</gene>
<dbReference type="Proteomes" id="UP000011534">
    <property type="component" value="Unassembled WGS sequence"/>
</dbReference>